<comment type="caution">
    <text evidence="1">The sequence shown here is derived from an EMBL/GenBank/DDBJ whole genome shotgun (WGS) entry which is preliminary data.</text>
</comment>
<accession>A0A0P6WAB3</accession>
<organism evidence="1 2">
    <name type="scientific">Rossellomorea vietnamensis</name>
    <dbReference type="NCBI Taxonomy" id="218284"/>
    <lineage>
        <taxon>Bacteria</taxon>
        <taxon>Bacillati</taxon>
        <taxon>Bacillota</taxon>
        <taxon>Bacilli</taxon>
        <taxon>Bacillales</taxon>
        <taxon>Bacillaceae</taxon>
        <taxon>Rossellomorea</taxon>
    </lineage>
</organism>
<gene>
    <name evidence="1" type="ORF">AM506_21290</name>
</gene>
<evidence type="ECO:0008006" key="3">
    <source>
        <dbReference type="Google" id="ProtNLM"/>
    </source>
</evidence>
<protein>
    <recommendedName>
        <fullName evidence="3">Lipoprotein</fullName>
    </recommendedName>
</protein>
<proteinExistence type="predicted"/>
<dbReference type="PATRIC" id="fig|218284.4.peg.3063"/>
<reference evidence="1 2" key="1">
    <citation type="submission" date="2015-08" db="EMBL/GenBank/DDBJ databases">
        <title>Draft Genome Sequence of Bacillus vietnamensis UCD-SED5.</title>
        <authorList>
            <person name="Lee R.D."/>
            <person name="Jospin G."/>
            <person name="Lang J.M."/>
            <person name="Coil D.A."/>
            <person name="Eisen J.A."/>
        </authorList>
    </citation>
    <scope>NUCLEOTIDE SEQUENCE [LARGE SCALE GENOMIC DNA]</scope>
    <source>
        <strain evidence="1 2">UCD-SED5</strain>
    </source>
</reference>
<dbReference type="Proteomes" id="UP000050398">
    <property type="component" value="Unassembled WGS sequence"/>
</dbReference>
<sequence length="141" mass="15353">MFIALFVTVLTGLFAGCSSTSSGNSDKTSKQIPELTGDWKQANSKSSDTYQAATINNDTIEIYWVSDNGDTKSLYWAGSFTAPTTADEPYTWDSENAHSKTENAMLASSDDTKTMTYQDGVLSYEVSALGTTTKVKLEKQK</sequence>
<dbReference type="EMBL" id="LIXZ01000038">
    <property type="protein sequence ID" value="KPL57615.1"/>
    <property type="molecule type" value="Genomic_DNA"/>
</dbReference>
<evidence type="ECO:0000313" key="2">
    <source>
        <dbReference type="Proteomes" id="UP000050398"/>
    </source>
</evidence>
<name>A0A0P6WAB3_9BACI</name>
<dbReference type="AlphaFoldDB" id="A0A0P6WAB3"/>
<evidence type="ECO:0000313" key="1">
    <source>
        <dbReference type="EMBL" id="KPL57615.1"/>
    </source>
</evidence>